<dbReference type="PRINTS" id="PR00420">
    <property type="entry name" value="RNGMNOXGNASE"/>
</dbReference>
<organism evidence="7 8">
    <name type="scientific">Heterobasidion irregulare (strain TC 32-1)</name>
    <dbReference type="NCBI Taxonomy" id="747525"/>
    <lineage>
        <taxon>Eukaryota</taxon>
        <taxon>Fungi</taxon>
        <taxon>Dikarya</taxon>
        <taxon>Basidiomycota</taxon>
        <taxon>Agaricomycotina</taxon>
        <taxon>Agaricomycetes</taxon>
        <taxon>Russulales</taxon>
        <taxon>Bondarzewiaceae</taxon>
        <taxon>Heterobasidion</taxon>
        <taxon>Heterobasidion annosum species complex</taxon>
    </lineage>
</organism>
<dbReference type="eggNOG" id="ENOG502SDAT">
    <property type="taxonomic scope" value="Eukaryota"/>
</dbReference>
<dbReference type="Proteomes" id="UP000030671">
    <property type="component" value="Unassembled WGS sequence"/>
</dbReference>
<keyword evidence="3" id="KW-0274">FAD</keyword>
<reference evidence="7 8" key="1">
    <citation type="journal article" date="2012" name="New Phytol.">
        <title>Insight into trade-off between wood decay and parasitism from the genome of a fungal forest pathogen.</title>
        <authorList>
            <person name="Olson A."/>
            <person name="Aerts A."/>
            <person name="Asiegbu F."/>
            <person name="Belbahri L."/>
            <person name="Bouzid O."/>
            <person name="Broberg A."/>
            <person name="Canback B."/>
            <person name="Coutinho P.M."/>
            <person name="Cullen D."/>
            <person name="Dalman K."/>
            <person name="Deflorio G."/>
            <person name="van Diepen L.T."/>
            <person name="Dunand C."/>
            <person name="Duplessis S."/>
            <person name="Durling M."/>
            <person name="Gonthier P."/>
            <person name="Grimwood J."/>
            <person name="Fossdal C.G."/>
            <person name="Hansson D."/>
            <person name="Henrissat B."/>
            <person name="Hietala A."/>
            <person name="Himmelstrand K."/>
            <person name="Hoffmeister D."/>
            <person name="Hogberg N."/>
            <person name="James T.Y."/>
            <person name="Karlsson M."/>
            <person name="Kohler A."/>
            <person name="Kues U."/>
            <person name="Lee Y.H."/>
            <person name="Lin Y.C."/>
            <person name="Lind M."/>
            <person name="Lindquist E."/>
            <person name="Lombard V."/>
            <person name="Lucas S."/>
            <person name="Lunden K."/>
            <person name="Morin E."/>
            <person name="Murat C."/>
            <person name="Park J."/>
            <person name="Raffaello T."/>
            <person name="Rouze P."/>
            <person name="Salamov A."/>
            <person name="Schmutz J."/>
            <person name="Solheim H."/>
            <person name="Stahlberg J."/>
            <person name="Velez H."/>
            <person name="de Vries R.P."/>
            <person name="Wiebenga A."/>
            <person name="Woodward S."/>
            <person name="Yakovlev I."/>
            <person name="Garbelotto M."/>
            <person name="Martin F."/>
            <person name="Grigoriev I.V."/>
            <person name="Stenlid J."/>
        </authorList>
    </citation>
    <scope>NUCLEOTIDE SEQUENCE [LARGE SCALE GENOMIC DNA]</scope>
    <source>
        <strain evidence="7 8">TC 32-1</strain>
    </source>
</reference>
<protein>
    <recommendedName>
        <fullName evidence="6">FAD-binding domain-containing protein</fullName>
    </recommendedName>
</protein>
<dbReference type="STRING" id="747525.W4KGS6"/>
<dbReference type="GO" id="GO:0004497">
    <property type="term" value="F:monooxygenase activity"/>
    <property type="evidence" value="ECO:0007669"/>
    <property type="project" value="UniProtKB-KW"/>
</dbReference>
<accession>W4KGS6</accession>
<comment type="similarity">
    <text evidence="1">Belongs to the paxM FAD-dependent monooxygenase family.</text>
</comment>
<dbReference type="InParanoid" id="W4KGS6"/>
<evidence type="ECO:0000256" key="3">
    <source>
        <dbReference type="ARBA" id="ARBA00022827"/>
    </source>
</evidence>
<dbReference type="GeneID" id="20669973"/>
<gene>
    <name evidence="7" type="ORF">HETIRDRAFT_312653</name>
</gene>
<dbReference type="EMBL" id="KI925456">
    <property type="protein sequence ID" value="ETW84914.1"/>
    <property type="molecule type" value="Genomic_DNA"/>
</dbReference>
<proteinExistence type="inferred from homology"/>
<dbReference type="Pfam" id="PF01494">
    <property type="entry name" value="FAD_binding_3"/>
    <property type="match status" value="1"/>
</dbReference>
<dbReference type="Gene3D" id="3.50.50.60">
    <property type="entry name" value="FAD/NAD(P)-binding domain"/>
    <property type="match status" value="1"/>
</dbReference>
<dbReference type="PANTHER" id="PTHR13789">
    <property type="entry name" value="MONOOXYGENASE"/>
    <property type="match status" value="1"/>
</dbReference>
<keyword evidence="2" id="KW-0285">Flavoprotein</keyword>
<keyword evidence="5" id="KW-0503">Monooxygenase</keyword>
<dbReference type="InterPro" id="IPR002938">
    <property type="entry name" value="FAD-bd"/>
</dbReference>
<dbReference type="SUPFAM" id="SSF51905">
    <property type="entry name" value="FAD/NAD(P)-binding domain"/>
    <property type="match status" value="1"/>
</dbReference>
<sequence>GLSGLATAYAFASDGHRVRLFERASGIASVPGGIRLPPNATKILVQWGMGDELREKSAVITSATFCDLHTGEIVGRTEWMPSMFMDSGGEFHMINHRDLCDMLYTRAVSAGAEFTFDSAITAISPPSPAGPHPSRSSASALGPQPSVTLASGDVVHADLLIGADGAQSLLRSVVDEQCPGAYTGTTMYTGVVNAARAAADQYLREIIEIGHPIWMGEGVVPAKRPEGEHAFHIECREDTDLGGPADWDSVPSSSIPHTDEFEPRYVPIRHLLKCVPQLTRVRCCAHPPAENWVDAARRILLTGQAAHPMLPCAMHQSSDCLESAAVLSTLLSHLRAPAQLPSLLYAYHDLRAPRAARLHDLELKNRFYLCMEGDLRVARDENMRASLVRRRGDDGAEEEDDGGQLARQWAELSEVWGYDAREEAEEWWIRWGLLRERAGGVAGKGADADADAAGSVFGVGGVPFEVSG</sequence>
<keyword evidence="4" id="KW-0560">Oxidoreductase</keyword>
<feature type="non-terminal residue" evidence="7">
    <location>
        <position position="1"/>
    </location>
</feature>
<dbReference type="OrthoDB" id="1878542at2759"/>
<evidence type="ECO:0000256" key="1">
    <source>
        <dbReference type="ARBA" id="ARBA00007992"/>
    </source>
</evidence>
<evidence type="ECO:0000259" key="6">
    <source>
        <dbReference type="Pfam" id="PF01494"/>
    </source>
</evidence>
<dbReference type="InterPro" id="IPR050493">
    <property type="entry name" value="FAD-dep_Monooxygenase_BioMet"/>
</dbReference>
<dbReference type="InterPro" id="IPR036188">
    <property type="entry name" value="FAD/NAD-bd_sf"/>
</dbReference>
<keyword evidence="8" id="KW-1185">Reference proteome</keyword>
<name>W4KGS6_HETIT</name>
<dbReference type="KEGG" id="hir:HETIRDRAFT_312653"/>
<dbReference type="PANTHER" id="PTHR13789:SF309">
    <property type="entry name" value="PUTATIVE (AFU_ORTHOLOGUE AFUA_6G14510)-RELATED"/>
    <property type="match status" value="1"/>
</dbReference>
<dbReference type="AlphaFoldDB" id="W4KGS6"/>
<evidence type="ECO:0000256" key="2">
    <source>
        <dbReference type="ARBA" id="ARBA00022630"/>
    </source>
</evidence>
<feature type="domain" description="FAD-binding" evidence="6">
    <location>
        <begin position="1"/>
        <end position="359"/>
    </location>
</feature>
<dbReference type="RefSeq" id="XP_009544537.1">
    <property type="nucleotide sequence ID" value="XM_009546242.1"/>
</dbReference>
<dbReference type="HOGENOM" id="CLU_009665_19_3_1"/>
<evidence type="ECO:0000256" key="4">
    <source>
        <dbReference type="ARBA" id="ARBA00023002"/>
    </source>
</evidence>
<evidence type="ECO:0000313" key="7">
    <source>
        <dbReference type="EMBL" id="ETW84914.1"/>
    </source>
</evidence>
<evidence type="ECO:0000313" key="8">
    <source>
        <dbReference type="Proteomes" id="UP000030671"/>
    </source>
</evidence>
<evidence type="ECO:0000256" key="5">
    <source>
        <dbReference type="ARBA" id="ARBA00023033"/>
    </source>
</evidence>
<dbReference type="GO" id="GO:0071949">
    <property type="term" value="F:FAD binding"/>
    <property type="evidence" value="ECO:0007669"/>
    <property type="project" value="InterPro"/>
</dbReference>